<dbReference type="KEGG" id="aon:DEH84_10065"/>
<reference evidence="2 3" key="1">
    <citation type="submission" date="2018-05" db="EMBL/GenBank/DDBJ databases">
        <title>complete genome sequence of Aquabacterium olei NBRC 110486.</title>
        <authorList>
            <person name="Tang B."/>
            <person name="Chang J."/>
            <person name="Zhang L."/>
            <person name="Yang H."/>
        </authorList>
    </citation>
    <scope>NUCLEOTIDE SEQUENCE [LARGE SCALE GENOMIC DNA]</scope>
    <source>
        <strain evidence="2 3">NBRC 110486</strain>
    </source>
</reference>
<dbReference type="GO" id="GO:0003824">
    <property type="term" value="F:catalytic activity"/>
    <property type="evidence" value="ECO:0007669"/>
    <property type="project" value="InterPro"/>
</dbReference>
<accession>A0A2U8FRS0</accession>
<dbReference type="Pfam" id="PF03473">
    <property type="entry name" value="MOSC"/>
    <property type="match status" value="1"/>
</dbReference>
<dbReference type="PANTHER" id="PTHR36930">
    <property type="entry name" value="METAL-SULFUR CLUSTER BIOSYNTHESIS PROTEINS YUAD-RELATED"/>
    <property type="match status" value="1"/>
</dbReference>
<dbReference type="SUPFAM" id="SSF50800">
    <property type="entry name" value="PK beta-barrel domain-like"/>
    <property type="match status" value="1"/>
</dbReference>
<dbReference type="GO" id="GO:0030170">
    <property type="term" value="F:pyridoxal phosphate binding"/>
    <property type="evidence" value="ECO:0007669"/>
    <property type="project" value="InterPro"/>
</dbReference>
<dbReference type="InterPro" id="IPR005302">
    <property type="entry name" value="MoCF_Sase_C"/>
</dbReference>
<evidence type="ECO:0000313" key="3">
    <source>
        <dbReference type="Proteomes" id="UP000244892"/>
    </source>
</evidence>
<dbReference type="PROSITE" id="PS51340">
    <property type="entry name" value="MOSC"/>
    <property type="match status" value="1"/>
</dbReference>
<keyword evidence="3" id="KW-1185">Reference proteome</keyword>
<feature type="domain" description="MOSC" evidence="1">
    <location>
        <begin position="25"/>
        <end position="174"/>
    </location>
</feature>
<dbReference type="InterPro" id="IPR052716">
    <property type="entry name" value="MOSC_domain"/>
</dbReference>
<evidence type="ECO:0000259" key="1">
    <source>
        <dbReference type="PROSITE" id="PS51340"/>
    </source>
</evidence>
<dbReference type="Proteomes" id="UP000244892">
    <property type="component" value="Chromosome"/>
</dbReference>
<protein>
    <submittedName>
        <fullName evidence="2">MOSC domain-containing protein</fullName>
    </submittedName>
</protein>
<dbReference type="AlphaFoldDB" id="A0A2U8FRS0"/>
<dbReference type="GO" id="GO:0030151">
    <property type="term" value="F:molybdenum ion binding"/>
    <property type="evidence" value="ECO:0007669"/>
    <property type="project" value="InterPro"/>
</dbReference>
<dbReference type="RefSeq" id="WP_109036742.1">
    <property type="nucleotide sequence ID" value="NZ_CP029210.1"/>
</dbReference>
<organism evidence="2 3">
    <name type="scientific">Aquabacterium olei</name>
    <dbReference type="NCBI Taxonomy" id="1296669"/>
    <lineage>
        <taxon>Bacteria</taxon>
        <taxon>Pseudomonadati</taxon>
        <taxon>Pseudomonadota</taxon>
        <taxon>Betaproteobacteria</taxon>
        <taxon>Burkholderiales</taxon>
        <taxon>Aquabacterium</taxon>
    </lineage>
</organism>
<dbReference type="InterPro" id="IPR011037">
    <property type="entry name" value="Pyrv_Knase-like_insert_dom_sf"/>
</dbReference>
<gene>
    <name evidence="2" type="ORF">DEH84_10065</name>
</gene>
<dbReference type="Gene3D" id="2.40.33.20">
    <property type="entry name" value="PK beta-barrel domain-like"/>
    <property type="match status" value="1"/>
</dbReference>
<evidence type="ECO:0000313" key="2">
    <source>
        <dbReference type="EMBL" id="AWI53743.1"/>
    </source>
</evidence>
<name>A0A2U8FRS0_9BURK</name>
<sequence length="176" mass="18921">MLSSPTLRDLACQFPRPGRIEAVFVRPRRLAPVERVGHVQALAGRGLMGDRSAARAPTRPEGGKRQVTLIQAEHLPVVAALMQQPAVDPALLRRNRVVSGLNLLAARALFKDAPLQLRIGDEVVLELTGPCDPCSRMEALLGPGGYNAMRGHGGMTARVLRGGMIREGDPVRCEPA</sequence>
<dbReference type="EMBL" id="CP029210">
    <property type="protein sequence ID" value="AWI53743.1"/>
    <property type="molecule type" value="Genomic_DNA"/>
</dbReference>
<dbReference type="OrthoDB" id="1550913at2"/>
<proteinExistence type="predicted"/>
<dbReference type="PANTHER" id="PTHR36930:SF1">
    <property type="entry name" value="MOSC DOMAIN-CONTAINING PROTEIN"/>
    <property type="match status" value="1"/>
</dbReference>